<dbReference type="Proteomes" id="UP000828390">
    <property type="component" value="Unassembled WGS sequence"/>
</dbReference>
<gene>
    <name evidence="1" type="ORF">DPMN_097510</name>
</gene>
<organism evidence="1 2">
    <name type="scientific">Dreissena polymorpha</name>
    <name type="common">Zebra mussel</name>
    <name type="synonym">Mytilus polymorpha</name>
    <dbReference type="NCBI Taxonomy" id="45954"/>
    <lineage>
        <taxon>Eukaryota</taxon>
        <taxon>Metazoa</taxon>
        <taxon>Spiralia</taxon>
        <taxon>Lophotrochozoa</taxon>
        <taxon>Mollusca</taxon>
        <taxon>Bivalvia</taxon>
        <taxon>Autobranchia</taxon>
        <taxon>Heteroconchia</taxon>
        <taxon>Euheterodonta</taxon>
        <taxon>Imparidentia</taxon>
        <taxon>Neoheterodontei</taxon>
        <taxon>Myida</taxon>
        <taxon>Dreissenoidea</taxon>
        <taxon>Dreissenidae</taxon>
        <taxon>Dreissena</taxon>
    </lineage>
</organism>
<evidence type="ECO:0000313" key="1">
    <source>
        <dbReference type="EMBL" id="KAH3854951.1"/>
    </source>
</evidence>
<name>A0A9D4LDE7_DREPO</name>
<reference evidence="1" key="2">
    <citation type="submission" date="2020-11" db="EMBL/GenBank/DDBJ databases">
        <authorList>
            <person name="McCartney M.A."/>
            <person name="Auch B."/>
            <person name="Kono T."/>
            <person name="Mallez S."/>
            <person name="Becker A."/>
            <person name="Gohl D.M."/>
            <person name="Silverstein K.A.T."/>
            <person name="Koren S."/>
            <person name="Bechman K.B."/>
            <person name="Herman A."/>
            <person name="Abrahante J.E."/>
            <person name="Garbe J."/>
        </authorList>
    </citation>
    <scope>NUCLEOTIDE SEQUENCE</scope>
    <source>
        <strain evidence="1">Duluth1</strain>
        <tissue evidence="1">Whole animal</tissue>
    </source>
</reference>
<protein>
    <submittedName>
        <fullName evidence="1">Uncharacterized protein</fullName>
    </submittedName>
</protein>
<evidence type="ECO:0000313" key="2">
    <source>
        <dbReference type="Proteomes" id="UP000828390"/>
    </source>
</evidence>
<reference evidence="1" key="1">
    <citation type="journal article" date="2019" name="bioRxiv">
        <title>The Genome of the Zebra Mussel, Dreissena polymorpha: A Resource for Invasive Species Research.</title>
        <authorList>
            <person name="McCartney M.A."/>
            <person name="Auch B."/>
            <person name="Kono T."/>
            <person name="Mallez S."/>
            <person name="Zhang Y."/>
            <person name="Obille A."/>
            <person name="Becker A."/>
            <person name="Abrahante J.E."/>
            <person name="Garbe J."/>
            <person name="Badalamenti J.P."/>
            <person name="Herman A."/>
            <person name="Mangelson H."/>
            <person name="Liachko I."/>
            <person name="Sullivan S."/>
            <person name="Sone E.D."/>
            <person name="Koren S."/>
            <person name="Silverstein K.A.T."/>
            <person name="Beckman K.B."/>
            <person name="Gohl D.M."/>
        </authorList>
    </citation>
    <scope>NUCLEOTIDE SEQUENCE</scope>
    <source>
        <strain evidence="1">Duluth1</strain>
        <tissue evidence="1">Whole animal</tissue>
    </source>
</reference>
<keyword evidence="2" id="KW-1185">Reference proteome</keyword>
<dbReference type="EMBL" id="JAIWYP010000003">
    <property type="protein sequence ID" value="KAH3854951.1"/>
    <property type="molecule type" value="Genomic_DNA"/>
</dbReference>
<proteinExistence type="predicted"/>
<dbReference type="AlphaFoldDB" id="A0A9D4LDE7"/>
<accession>A0A9D4LDE7</accession>
<sequence length="115" mass="13741">MNESSVSECEFKMWVSVRMIVMSGMSKWEWGRWVCESWVSEWVNEWWGMSEWVNAFVSEWMLSERRMNALSVMSMREEVMKAMSETWVMSEGWVSEWLIGVKEHHERSTLQSSAV</sequence>
<comment type="caution">
    <text evidence="1">The sequence shown here is derived from an EMBL/GenBank/DDBJ whole genome shotgun (WGS) entry which is preliminary data.</text>
</comment>